<evidence type="ECO:0000256" key="3">
    <source>
        <dbReference type="ARBA" id="ARBA00022898"/>
    </source>
</evidence>
<organism evidence="6 7">
    <name type="scientific">Cinnamomum micranthum f. kanehirae</name>
    <dbReference type="NCBI Taxonomy" id="337451"/>
    <lineage>
        <taxon>Eukaryota</taxon>
        <taxon>Viridiplantae</taxon>
        <taxon>Streptophyta</taxon>
        <taxon>Embryophyta</taxon>
        <taxon>Tracheophyta</taxon>
        <taxon>Spermatophyta</taxon>
        <taxon>Magnoliopsida</taxon>
        <taxon>Magnoliidae</taxon>
        <taxon>Laurales</taxon>
        <taxon>Lauraceae</taxon>
        <taxon>Cinnamomum</taxon>
    </lineage>
</organism>
<feature type="region of interest" description="Disordered" evidence="4">
    <location>
        <begin position="80"/>
        <end position="116"/>
    </location>
</feature>
<dbReference type="PANTHER" id="PTHR11680">
    <property type="entry name" value="SERINE HYDROXYMETHYLTRANSFERASE"/>
    <property type="match status" value="1"/>
</dbReference>
<evidence type="ECO:0000259" key="5">
    <source>
        <dbReference type="Pfam" id="PF00464"/>
    </source>
</evidence>
<dbReference type="InterPro" id="IPR049943">
    <property type="entry name" value="Ser_HO-MeTrfase-like"/>
</dbReference>
<dbReference type="Gene3D" id="3.40.640.10">
    <property type="entry name" value="Type I PLP-dependent aspartate aminotransferase-like (Major domain)"/>
    <property type="match status" value="1"/>
</dbReference>
<dbReference type="STRING" id="337451.A0A3S4P3E9"/>
<dbReference type="GO" id="GO:0019264">
    <property type="term" value="P:glycine biosynthetic process from serine"/>
    <property type="evidence" value="ECO:0007669"/>
    <property type="project" value="TreeGrafter"/>
</dbReference>
<proteinExistence type="predicted"/>
<comment type="cofactor">
    <cofactor evidence="2">
        <name>pyridoxal 5'-phosphate</name>
        <dbReference type="ChEBI" id="CHEBI:597326"/>
    </cofactor>
</comment>
<dbReference type="InterPro" id="IPR039429">
    <property type="entry name" value="SHMT-like_dom"/>
</dbReference>
<comment type="catalytic activity">
    <reaction evidence="1">
        <text>(6R)-5,10-methylene-5,6,7,8-tetrahydrofolate + glycine + H2O = (6S)-5,6,7,8-tetrahydrofolate + L-serine</text>
        <dbReference type="Rhea" id="RHEA:15481"/>
        <dbReference type="ChEBI" id="CHEBI:15377"/>
        <dbReference type="ChEBI" id="CHEBI:15636"/>
        <dbReference type="ChEBI" id="CHEBI:33384"/>
        <dbReference type="ChEBI" id="CHEBI:57305"/>
        <dbReference type="ChEBI" id="CHEBI:57453"/>
        <dbReference type="EC" id="2.1.2.1"/>
    </reaction>
</comment>
<keyword evidence="7" id="KW-1185">Reference proteome</keyword>
<evidence type="ECO:0000256" key="2">
    <source>
        <dbReference type="ARBA" id="ARBA00001933"/>
    </source>
</evidence>
<sequence length="116" mass="13263">MPRNRYYGGNEFIDQIENLCCNRARATYRLDPASWGVNVQPYSGSPSAHTHHLRPSPSLWSLSFDLPHTDGGGQEIEHLARRQRGGVERRAAAAGERVERGRKRGKENERYWAMRS</sequence>
<evidence type="ECO:0000313" key="6">
    <source>
        <dbReference type="EMBL" id="RWR85147.1"/>
    </source>
</evidence>
<evidence type="ECO:0000256" key="1">
    <source>
        <dbReference type="ARBA" id="ARBA00001528"/>
    </source>
</evidence>
<dbReference type="PANTHER" id="PTHR11680:SF35">
    <property type="entry name" value="SERINE HYDROXYMETHYLTRANSFERASE 1"/>
    <property type="match status" value="1"/>
</dbReference>
<dbReference type="GO" id="GO:0008168">
    <property type="term" value="F:methyltransferase activity"/>
    <property type="evidence" value="ECO:0007669"/>
    <property type="project" value="UniProtKB-KW"/>
</dbReference>
<dbReference type="GO" id="GO:0032259">
    <property type="term" value="P:methylation"/>
    <property type="evidence" value="ECO:0007669"/>
    <property type="project" value="UniProtKB-KW"/>
</dbReference>
<evidence type="ECO:0000256" key="4">
    <source>
        <dbReference type="SAM" id="MobiDB-lite"/>
    </source>
</evidence>
<keyword evidence="6" id="KW-0489">Methyltransferase</keyword>
<name>A0A3S4P3E9_9MAGN</name>
<dbReference type="GO" id="GO:0030170">
    <property type="term" value="F:pyridoxal phosphate binding"/>
    <property type="evidence" value="ECO:0007669"/>
    <property type="project" value="TreeGrafter"/>
</dbReference>
<feature type="compositionally biased region" description="Basic and acidic residues" evidence="4">
    <location>
        <begin position="106"/>
        <end position="116"/>
    </location>
</feature>
<dbReference type="OrthoDB" id="1905511at2759"/>
<keyword evidence="3" id="KW-0663">Pyridoxal phosphate</keyword>
<reference evidence="6 7" key="1">
    <citation type="journal article" date="2019" name="Nat. Plants">
        <title>Stout camphor tree genome fills gaps in understanding of flowering plant genome evolution.</title>
        <authorList>
            <person name="Chaw S.M."/>
            <person name="Liu Y.C."/>
            <person name="Wu Y.W."/>
            <person name="Wang H.Y."/>
            <person name="Lin C.I."/>
            <person name="Wu C.S."/>
            <person name="Ke H.M."/>
            <person name="Chang L.Y."/>
            <person name="Hsu C.Y."/>
            <person name="Yang H.T."/>
            <person name="Sudianto E."/>
            <person name="Hsu M.H."/>
            <person name="Wu K.P."/>
            <person name="Wang L.N."/>
            <person name="Leebens-Mack J.H."/>
            <person name="Tsai I.J."/>
        </authorList>
    </citation>
    <scope>NUCLEOTIDE SEQUENCE [LARGE SCALE GENOMIC DNA]</scope>
    <source>
        <strain evidence="7">cv. Chaw 1501</strain>
        <tissue evidence="6">Young leaves</tissue>
    </source>
</reference>
<accession>A0A3S4P3E9</accession>
<feature type="compositionally biased region" description="Basic and acidic residues" evidence="4">
    <location>
        <begin position="80"/>
        <end position="99"/>
    </location>
</feature>
<dbReference type="GO" id="GO:0005739">
    <property type="term" value="C:mitochondrion"/>
    <property type="evidence" value="ECO:0007669"/>
    <property type="project" value="TreeGrafter"/>
</dbReference>
<feature type="domain" description="Serine hydroxymethyltransferase-like" evidence="5">
    <location>
        <begin position="2"/>
        <end position="49"/>
    </location>
</feature>
<dbReference type="UniPathway" id="UPA00193"/>
<dbReference type="AlphaFoldDB" id="A0A3S4P3E9"/>
<dbReference type="InterPro" id="IPR015424">
    <property type="entry name" value="PyrdxlP-dep_Trfase"/>
</dbReference>
<dbReference type="Proteomes" id="UP000283530">
    <property type="component" value="Unassembled WGS sequence"/>
</dbReference>
<dbReference type="SUPFAM" id="SSF53383">
    <property type="entry name" value="PLP-dependent transferases"/>
    <property type="match status" value="1"/>
</dbReference>
<dbReference type="EMBL" id="QPKB01000005">
    <property type="protein sequence ID" value="RWR85147.1"/>
    <property type="molecule type" value="Genomic_DNA"/>
</dbReference>
<dbReference type="InterPro" id="IPR015421">
    <property type="entry name" value="PyrdxlP-dep_Trfase_major"/>
</dbReference>
<gene>
    <name evidence="6" type="ORF">CKAN_01399700</name>
</gene>
<evidence type="ECO:0000313" key="7">
    <source>
        <dbReference type="Proteomes" id="UP000283530"/>
    </source>
</evidence>
<comment type="caution">
    <text evidence="6">The sequence shown here is derived from an EMBL/GenBank/DDBJ whole genome shotgun (WGS) entry which is preliminary data.</text>
</comment>
<dbReference type="Pfam" id="PF00464">
    <property type="entry name" value="SHMT"/>
    <property type="match status" value="1"/>
</dbReference>
<dbReference type="GO" id="GO:0004372">
    <property type="term" value="F:glycine hydroxymethyltransferase activity"/>
    <property type="evidence" value="ECO:0007669"/>
    <property type="project" value="UniProtKB-EC"/>
</dbReference>
<keyword evidence="6" id="KW-0808">Transferase</keyword>
<protein>
    <submittedName>
        <fullName evidence="6">Serine hydroxymethyltransferase 4</fullName>
    </submittedName>
</protein>
<dbReference type="GO" id="GO:0035999">
    <property type="term" value="P:tetrahydrofolate interconversion"/>
    <property type="evidence" value="ECO:0007669"/>
    <property type="project" value="UniProtKB-UniPathway"/>
</dbReference>